<dbReference type="PROSITE" id="PS51043">
    <property type="entry name" value="DDHD"/>
    <property type="match status" value="1"/>
</dbReference>
<keyword evidence="3" id="KW-1185">Reference proteome</keyword>
<accession>A0A1E4SHD6</accession>
<protein>
    <submittedName>
        <fullName evidence="2">DDHD-domain-containing protein</fullName>
    </submittedName>
</protein>
<dbReference type="InterPro" id="IPR029058">
    <property type="entry name" value="AB_hydrolase_fold"/>
</dbReference>
<dbReference type="PANTHER" id="PTHR23509">
    <property type="entry name" value="PA-PL1 PHOSPHOLIPASE FAMILY"/>
    <property type="match status" value="1"/>
</dbReference>
<evidence type="ECO:0000259" key="1">
    <source>
        <dbReference type="PROSITE" id="PS51043"/>
    </source>
</evidence>
<evidence type="ECO:0000313" key="3">
    <source>
        <dbReference type="Proteomes" id="UP000094285"/>
    </source>
</evidence>
<gene>
    <name evidence="2" type="ORF">CANTADRAFT_51926</name>
</gene>
<dbReference type="GO" id="GO:0008970">
    <property type="term" value="F:phospholipase A1 activity"/>
    <property type="evidence" value="ECO:0007669"/>
    <property type="project" value="EnsemblFungi"/>
</dbReference>
<dbReference type="GO" id="GO:0032048">
    <property type="term" value="P:cardiolipin metabolic process"/>
    <property type="evidence" value="ECO:0007669"/>
    <property type="project" value="EnsemblFungi"/>
</dbReference>
<dbReference type="GO" id="GO:0046337">
    <property type="term" value="P:phosphatidylethanolamine metabolic process"/>
    <property type="evidence" value="ECO:0007669"/>
    <property type="project" value="EnsemblFungi"/>
</dbReference>
<dbReference type="InterPro" id="IPR004177">
    <property type="entry name" value="DDHD_dom"/>
</dbReference>
<dbReference type="InterPro" id="IPR057826">
    <property type="entry name" value="WWE_C20G8.02"/>
</dbReference>
<organism evidence="2 3">
    <name type="scientific">Suhomyces tanzawaensis NRRL Y-17324</name>
    <dbReference type="NCBI Taxonomy" id="984487"/>
    <lineage>
        <taxon>Eukaryota</taxon>
        <taxon>Fungi</taxon>
        <taxon>Dikarya</taxon>
        <taxon>Ascomycota</taxon>
        <taxon>Saccharomycotina</taxon>
        <taxon>Pichiomycetes</taxon>
        <taxon>Debaryomycetaceae</taxon>
        <taxon>Suhomyces</taxon>
    </lineage>
</organism>
<dbReference type="Proteomes" id="UP000094285">
    <property type="component" value="Unassembled WGS sequence"/>
</dbReference>
<dbReference type="Pfam" id="PF23465">
    <property type="entry name" value="DUF7131"/>
    <property type="match status" value="1"/>
</dbReference>
<dbReference type="InterPro" id="IPR058055">
    <property type="entry name" value="PA-PLA1"/>
</dbReference>
<dbReference type="Pfam" id="PF02862">
    <property type="entry name" value="DDHD"/>
    <property type="match status" value="1"/>
</dbReference>
<dbReference type="GeneID" id="30984147"/>
<dbReference type="Pfam" id="PF23463">
    <property type="entry name" value="WWE_2"/>
    <property type="match status" value="1"/>
</dbReference>
<sequence length="698" mass="79008">MLSYVRCLKLRSVSLVLVASRSAHTAQPAPIKVKWFYSTDNPISKPSWSNYTQEKEAQVFVAFSDSDSQRLEASYQNSPGQLVTVNEDKLYQVDLKSFELAPVYWEGPVYEVRRGTWFNSSGVPLPNKLSQAIEIGYHTKKPYSFKEEADKESKSSEKSRLKQSKDIVAKFNKLRDEKGQIELNLDQERDLVDLENGNLILYFDEKNAVMFPKSMDSSFQLGVIRNFGPSKVSLVSVEHIQRGYSSSSFKEAMPTSISDTWNEVSDYVLSQELPLPGPDRKVDHLVLCIHGIGQILGHKYESINFTHSINVLRNTMSTVFRNNKEIQKLVDDDTHSNRIQVLPISWRHKIDFHPQRTFKDNDSLPTLAQLTVDGIKPLRNLVGDVVLDILLYYEPKYINQVFEVVTDELNRVYRLYKEQNPDFNGKVHIMGHSLGSAISFDILANQTGTKDGQEKVKNLLDFDVENLFCVGSPVGVFKLLEQTGIQAYGKEIVSHDNSPEMDGEKDGTGQISAPKCKNIYNIFHPCDPIGYRIEPLIAPKFSKFKPETIPFALKGFNTQFEELANIGDEISEKLAKASSWFRDQKQKSPVGSDEERINRENALGDILSSITSTTKAEPSKDTKKKKWELEGEDLEQLKSLNSSGRIDYCLPQGMFEFSLLSAISAHVTYFEDVNTAGFIMKEILTKNRDVQSKTVVGS</sequence>
<dbReference type="OrthoDB" id="69269at2759"/>
<dbReference type="PANTHER" id="PTHR23509:SF10">
    <property type="entry name" value="LD21067P"/>
    <property type="match status" value="1"/>
</dbReference>
<dbReference type="GO" id="GO:0046872">
    <property type="term" value="F:metal ion binding"/>
    <property type="evidence" value="ECO:0007669"/>
    <property type="project" value="InterPro"/>
</dbReference>
<dbReference type="RefSeq" id="XP_020064051.1">
    <property type="nucleotide sequence ID" value="XM_020210011.1"/>
</dbReference>
<dbReference type="SUPFAM" id="SSF53474">
    <property type="entry name" value="alpha/beta-Hydrolases"/>
    <property type="match status" value="1"/>
</dbReference>
<dbReference type="EMBL" id="KV453912">
    <property type="protein sequence ID" value="ODV78929.1"/>
    <property type="molecule type" value="Genomic_DNA"/>
</dbReference>
<dbReference type="STRING" id="984487.A0A1E4SHD6"/>
<reference evidence="3" key="1">
    <citation type="submission" date="2016-05" db="EMBL/GenBank/DDBJ databases">
        <title>Comparative genomics of biotechnologically important yeasts.</title>
        <authorList>
            <consortium name="DOE Joint Genome Institute"/>
            <person name="Riley R."/>
            <person name="Haridas S."/>
            <person name="Wolfe K.H."/>
            <person name="Lopes M.R."/>
            <person name="Hittinger C.T."/>
            <person name="Goker M."/>
            <person name="Salamov A."/>
            <person name="Wisecaver J."/>
            <person name="Long T.M."/>
            <person name="Aerts A.L."/>
            <person name="Barry K."/>
            <person name="Choi C."/>
            <person name="Clum A."/>
            <person name="Coughlan A.Y."/>
            <person name="Deshpande S."/>
            <person name="Douglass A.P."/>
            <person name="Hanson S.J."/>
            <person name="Klenk H.-P."/>
            <person name="Labutti K."/>
            <person name="Lapidus A."/>
            <person name="Lindquist E."/>
            <person name="Lipzen A."/>
            <person name="Meier-Kolthoff J.P."/>
            <person name="Ohm R.A."/>
            <person name="Otillar R.P."/>
            <person name="Pangilinan J."/>
            <person name="Peng Y."/>
            <person name="Rokas A."/>
            <person name="Rosa C.A."/>
            <person name="Scheuner C."/>
            <person name="Sibirny A.A."/>
            <person name="Slot J.C."/>
            <person name="Stielow J.B."/>
            <person name="Sun H."/>
            <person name="Kurtzman C.P."/>
            <person name="Blackwell M."/>
            <person name="Grigoriev I.V."/>
            <person name="Jeffries T.W."/>
        </authorList>
    </citation>
    <scope>NUCLEOTIDE SEQUENCE [LARGE SCALE GENOMIC DNA]</scope>
    <source>
        <strain evidence="3">NRRL Y-17324</strain>
    </source>
</reference>
<dbReference type="GO" id="GO:0005759">
    <property type="term" value="C:mitochondrial matrix"/>
    <property type="evidence" value="ECO:0007669"/>
    <property type="project" value="EnsemblFungi"/>
</dbReference>
<dbReference type="SMART" id="SM01127">
    <property type="entry name" value="DDHD"/>
    <property type="match status" value="1"/>
</dbReference>
<proteinExistence type="predicted"/>
<feature type="domain" description="DDHD" evidence="1">
    <location>
        <begin position="460"/>
        <end position="685"/>
    </location>
</feature>
<name>A0A1E4SHD6_9ASCO</name>
<dbReference type="AlphaFoldDB" id="A0A1E4SHD6"/>
<evidence type="ECO:0000313" key="2">
    <source>
        <dbReference type="EMBL" id="ODV78929.1"/>
    </source>
</evidence>
<dbReference type="InterPro" id="IPR055555">
    <property type="entry name" value="PA-PLA1_DUF7131"/>
</dbReference>